<evidence type="ECO:0000313" key="11">
    <source>
        <dbReference type="Proteomes" id="UP000198853"/>
    </source>
</evidence>
<dbReference type="NCBIfam" id="TIGR00080">
    <property type="entry name" value="pimt"/>
    <property type="match status" value="1"/>
</dbReference>
<dbReference type="CDD" id="cd02440">
    <property type="entry name" value="AdoMet_MTases"/>
    <property type="match status" value="1"/>
</dbReference>
<evidence type="ECO:0000256" key="5">
    <source>
        <dbReference type="ARBA" id="ARBA00022490"/>
    </source>
</evidence>
<evidence type="ECO:0000256" key="7">
    <source>
        <dbReference type="ARBA" id="ARBA00022679"/>
    </source>
</evidence>
<dbReference type="EMBL" id="FNEN01000001">
    <property type="protein sequence ID" value="SDI26512.1"/>
    <property type="molecule type" value="Genomic_DNA"/>
</dbReference>
<keyword evidence="6 10" id="KW-0489">Methyltransferase</keyword>
<protein>
    <recommendedName>
        <fullName evidence="4 9">Protein-L-isoaspartate O-methyltransferase</fullName>
        <ecNumber evidence="3 9">2.1.1.77</ecNumber>
    </recommendedName>
</protein>
<dbReference type="GO" id="GO:0030091">
    <property type="term" value="P:protein repair"/>
    <property type="evidence" value="ECO:0007669"/>
    <property type="project" value="UniProtKB-UniRule"/>
</dbReference>
<evidence type="ECO:0000256" key="4">
    <source>
        <dbReference type="ARBA" id="ARBA00013346"/>
    </source>
</evidence>
<gene>
    <name evidence="10" type="ORF">SAMN04488123_10137</name>
</gene>
<evidence type="ECO:0000256" key="2">
    <source>
        <dbReference type="ARBA" id="ARBA00005369"/>
    </source>
</evidence>
<evidence type="ECO:0000256" key="1">
    <source>
        <dbReference type="ARBA" id="ARBA00004496"/>
    </source>
</evidence>
<keyword evidence="11" id="KW-1185">Reference proteome</keyword>
<dbReference type="GO" id="GO:0005737">
    <property type="term" value="C:cytoplasm"/>
    <property type="evidence" value="ECO:0007669"/>
    <property type="project" value="UniProtKB-SubCell"/>
</dbReference>
<dbReference type="InterPro" id="IPR000682">
    <property type="entry name" value="PCMT"/>
</dbReference>
<evidence type="ECO:0000256" key="8">
    <source>
        <dbReference type="ARBA" id="ARBA00022691"/>
    </source>
</evidence>
<dbReference type="Gene3D" id="3.40.50.150">
    <property type="entry name" value="Vaccinia Virus protein VP39"/>
    <property type="match status" value="1"/>
</dbReference>
<comment type="subcellular location">
    <subcellularLocation>
        <location evidence="1">Cytoplasm</location>
    </subcellularLocation>
</comment>
<evidence type="ECO:0000256" key="9">
    <source>
        <dbReference type="NCBIfam" id="TIGR00080"/>
    </source>
</evidence>
<dbReference type="InterPro" id="IPR029063">
    <property type="entry name" value="SAM-dependent_MTases_sf"/>
</dbReference>
<dbReference type="AlphaFoldDB" id="A0A1G8J5Z9"/>
<dbReference type="Proteomes" id="UP000198853">
    <property type="component" value="Unassembled WGS sequence"/>
</dbReference>
<evidence type="ECO:0000256" key="3">
    <source>
        <dbReference type="ARBA" id="ARBA00011890"/>
    </source>
</evidence>
<proteinExistence type="inferred from homology"/>
<sequence>MSQEKAIINYFENMDRSFYLDENKDLASMDRPLPIGFGQTISQPTLVLKMTLALDLHPESRVLEIGTGSGFQTALLAAFSESVYSVERIEPLQEGAKKKLQEAGFTNVYFKQGNGSRGWRDHDPFDRIMVTAAVPEIPDELLGQLQSGGKMVIPIGTPFSQDLTLVEKDEEGEISQNFIESVVFVGLVEEED</sequence>
<keyword evidence="7 10" id="KW-0808">Transferase</keyword>
<dbReference type="GO" id="GO:0004719">
    <property type="term" value="F:protein-L-isoaspartate (D-aspartate) O-methyltransferase activity"/>
    <property type="evidence" value="ECO:0007669"/>
    <property type="project" value="UniProtKB-UniRule"/>
</dbReference>
<dbReference type="NCBIfam" id="NF001453">
    <property type="entry name" value="PRK00312.1"/>
    <property type="match status" value="1"/>
</dbReference>
<evidence type="ECO:0000313" key="10">
    <source>
        <dbReference type="EMBL" id="SDI26512.1"/>
    </source>
</evidence>
<accession>A0A1G8J5Z9</accession>
<dbReference type="GO" id="GO:0032259">
    <property type="term" value="P:methylation"/>
    <property type="evidence" value="ECO:0007669"/>
    <property type="project" value="UniProtKB-KW"/>
</dbReference>
<dbReference type="PANTHER" id="PTHR11579:SF0">
    <property type="entry name" value="PROTEIN-L-ISOASPARTATE(D-ASPARTATE) O-METHYLTRANSFERASE"/>
    <property type="match status" value="1"/>
</dbReference>
<comment type="similarity">
    <text evidence="2">Belongs to the methyltransferase superfamily. L-isoaspartyl/D-aspartyl protein methyltransferase family.</text>
</comment>
<organism evidence="10 11">
    <name type="scientific">Natribacillus halophilus</name>
    <dbReference type="NCBI Taxonomy" id="549003"/>
    <lineage>
        <taxon>Bacteria</taxon>
        <taxon>Bacillati</taxon>
        <taxon>Bacillota</taxon>
        <taxon>Bacilli</taxon>
        <taxon>Bacillales</taxon>
        <taxon>Bacillaceae</taxon>
        <taxon>Natribacillus</taxon>
    </lineage>
</organism>
<dbReference type="RefSeq" id="WP_425433653.1">
    <property type="nucleotide sequence ID" value="NZ_FNEN01000001.1"/>
</dbReference>
<name>A0A1G8J5Z9_9BACI</name>
<keyword evidence="8" id="KW-0949">S-adenosyl-L-methionine</keyword>
<dbReference type="Pfam" id="PF01135">
    <property type="entry name" value="PCMT"/>
    <property type="match status" value="1"/>
</dbReference>
<dbReference type="SUPFAM" id="SSF53335">
    <property type="entry name" value="S-adenosyl-L-methionine-dependent methyltransferases"/>
    <property type="match status" value="1"/>
</dbReference>
<dbReference type="PANTHER" id="PTHR11579">
    <property type="entry name" value="PROTEIN-L-ISOASPARTATE O-METHYLTRANSFERASE"/>
    <property type="match status" value="1"/>
</dbReference>
<reference evidence="10 11" key="1">
    <citation type="submission" date="2016-10" db="EMBL/GenBank/DDBJ databases">
        <authorList>
            <person name="de Groot N.N."/>
        </authorList>
    </citation>
    <scope>NUCLEOTIDE SEQUENCE [LARGE SCALE GENOMIC DNA]</scope>
    <source>
        <strain evidence="10 11">DSM 21771</strain>
    </source>
</reference>
<dbReference type="EC" id="2.1.1.77" evidence="3 9"/>
<evidence type="ECO:0000256" key="6">
    <source>
        <dbReference type="ARBA" id="ARBA00022603"/>
    </source>
</evidence>
<keyword evidence="5" id="KW-0963">Cytoplasm</keyword>